<dbReference type="EMBL" id="BAABKO010000006">
    <property type="protein sequence ID" value="GAA4783624.1"/>
    <property type="molecule type" value="Genomic_DNA"/>
</dbReference>
<dbReference type="RefSeq" id="WP_345441285.1">
    <property type="nucleotide sequence ID" value="NZ_BAABKO010000006.1"/>
</dbReference>
<feature type="transmembrane region" description="Helical" evidence="1">
    <location>
        <begin position="153"/>
        <end position="173"/>
    </location>
</feature>
<name>A0ABP9AN90_9MICO</name>
<comment type="caution">
    <text evidence="2">The sequence shown here is derived from an EMBL/GenBank/DDBJ whole genome shotgun (WGS) entry which is preliminary data.</text>
</comment>
<keyword evidence="1" id="KW-0472">Membrane</keyword>
<feature type="transmembrane region" description="Helical" evidence="1">
    <location>
        <begin position="107"/>
        <end position="132"/>
    </location>
</feature>
<organism evidence="2 3">
    <name type="scientific">Microbacterium gilvum</name>
    <dbReference type="NCBI Taxonomy" id="1336204"/>
    <lineage>
        <taxon>Bacteria</taxon>
        <taxon>Bacillati</taxon>
        <taxon>Actinomycetota</taxon>
        <taxon>Actinomycetes</taxon>
        <taxon>Micrococcales</taxon>
        <taxon>Microbacteriaceae</taxon>
        <taxon>Microbacterium</taxon>
    </lineage>
</organism>
<evidence type="ECO:0008006" key="4">
    <source>
        <dbReference type="Google" id="ProtNLM"/>
    </source>
</evidence>
<reference evidence="3" key="1">
    <citation type="journal article" date="2019" name="Int. J. Syst. Evol. Microbiol.">
        <title>The Global Catalogue of Microorganisms (GCM) 10K type strain sequencing project: providing services to taxonomists for standard genome sequencing and annotation.</title>
        <authorList>
            <consortium name="The Broad Institute Genomics Platform"/>
            <consortium name="The Broad Institute Genome Sequencing Center for Infectious Disease"/>
            <person name="Wu L."/>
            <person name="Ma J."/>
        </authorList>
    </citation>
    <scope>NUCLEOTIDE SEQUENCE [LARGE SCALE GENOMIC DNA]</scope>
    <source>
        <strain evidence="3">JCM 18537</strain>
    </source>
</reference>
<feature type="transmembrane region" description="Helical" evidence="1">
    <location>
        <begin position="22"/>
        <end position="45"/>
    </location>
</feature>
<evidence type="ECO:0000313" key="2">
    <source>
        <dbReference type="EMBL" id="GAA4783624.1"/>
    </source>
</evidence>
<keyword evidence="3" id="KW-1185">Reference proteome</keyword>
<sequence>MNSIFAADSALMRGLTRIADVMILNLLFVATSLPVVTLGASLTALHFTAMRLAAGESESTSGDYLRSFRQNLRQGTVVLLLHALVVAALAAWYAVIPAFGAPALLELALFALWYVVAFAFASWALYVFPYLARFEGSTRDVLRLSRLISMRHPLATLTMLVVIALAVAVTVLAPQATGYGMLWLLVGFGGVAVVNGGVLARVFGRYASEG</sequence>
<evidence type="ECO:0000256" key="1">
    <source>
        <dbReference type="SAM" id="Phobius"/>
    </source>
</evidence>
<dbReference type="InterPro" id="IPR006938">
    <property type="entry name" value="DUF624"/>
</dbReference>
<proteinExistence type="predicted"/>
<keyword evidence="1" id="KW-1133">Transmembrane helix</keyword>
<accession>A0ABP9AN90</accession>
<keyword evidence="1" id="KW-0812">Transmembrane</keyword>
<evidence type="ECO:0000313" key="3">
    <source>
        <dbReference type="Proteomes" id="UP001501645"/>
    </source>
</evidence>
<dbReference type="Pfam" id="PF04854">
    <property type="entry name" value="DUF624"/>
    <property type="match status" value="1"/>
</dbReference>
<dbReference type="Proteomes" id="UP001501645">
    <property type="component" value="Unassembled WGS sequence"/>
</dbReference>
<feature type="transmembrane region" description="Helical" evidence="1">
    <location>
        <begin position="76"/>
        <end position="95"/>
    </location>
</feature>
<protein>
    <recommendedName>
        <fullName evidence="4">DUF624 domain-containing protein</fullName>
    </recommendedName>
</protein>
<feature type="transmembrane region" description="Helical" evidence="1">
    <location>
        <begin position="179"/>
        <end position="203"/>
    </location>
</feature>
<gene>
    <name evidence="2" type="ORF">GCM10023351_31290</name>
</gene>